<dbReference type="RefSeq" id="WP_106501571.1">
    <property type="nucleotide sequence ID" value="NZ_PXXO01000001.1"/>
</dbReference>
<evidence type="ECO:0000313" key="2">
    <source>
        <dbReference type="Proteomes" id="UP000243002"/>
    </source>
</evidence>
<keyword evidence="1" id="KW-0378">Hydrolase</keyword>
<keyword evidence="2" id="KW-1185">Reference proteome</keyword>
<dbReference type="Proteomes" id="UP000243002">
    <property type="component" value="Unassembled WGS sequence"/>
</dbReference>
<dbReference type="SFLD" id="SFLDG01129">
    <property type="entry name" value="C1.5:_HAD__Beta-PGM__Phosphata"/>
    <property type="match status" value="1"/>
</dbReference>
<dbReference type="GO" id="GO:0016787">
    <property type="term" value="F:hydrolase activity"/>
    <property type="evidence" value="ECO:0007669"/>
    <property type="project" value="UniProtKB-KW"/>
</dbReference>
<dbReference type="PANTHER" id="PTHR42896">
    <property type="entry name" value="XYLULOSE-1,5-BISPHOSPHATE (XUBP) PHOSPHATASE"/>
    <property type="match status" value="1"/>
</dbReference>
<dbReference type="NCBIfam" id="TIGR01509">
    <property type="entry name" value="HAD-SF-IA-v3"/>
    <property type="match status" value="1"/>
</dbReference>
<evidence type="ECO:0000313" key="1">
    <source>
        <dbReference type="EMBL" id="PSJ07386.1"/>
    </source>
</evidence>
<organism evidence="1 2">
    <name type="scientific">Cyanobium usitatum str. Tous</name>
    <dbReference type="NCBI Taxonomy" id="2116684"/>
    <lineage>
        <taxon>Bacteria</taxon>
        <taxon>Bacillati</taxon>
        <taxon>Cyanobacteriota</taxon>
        <taxon>Cyanophyceae</taxon>
        <taxon>Synechococcales</taxon>
        <taxon>Prochlorococcaceae</taxon>
        <taxon>Cyanobium</taxon>
    </lineage>
</organism>
<dbReference type="Pfam" id="PF00702">
    <property type="entry name" value="Hydrolase"/>
    <property type="match status" value="1"/>
</dbReference>
<dbReference type="EMBL" id="PXXO01000001">
    <property type="protein sequence ID" value="PSJ07386.1"/>
    <property type="molecule type" value="Genomic_DNA"/>
</dbReference>
<protein>
    <submittedName>
        <fullName evidence="1">Hydrolase</fullName>
    </submittedName>
</protein>
<dbReference type="Gene3D" id="1.10.150.240">
    <property type="entry name" value="Putative phosphatase, domain 2"/>
    <property type="match status" value="1"/>
</dbReference>
<dbReference type="InterPro" id="IPR023214">
    <property type="entry name" value="HAD_sf"/>
</dbReference>
<dbReference type="SFLD" id="SFLDS00003">
    <property type="entry name" value="Haloacid_Dehalogenase"/>
    <property type="match status" value="1"/>
</dbReference>
<sequence length="250" mass="26010">MALQALLWDVDGTLAETERDGHRLAFNRAFADVGVPLHWDAARYGELLAISGGGERITFALTELLGEPPPPEMVAELQARKQDHYGALVAAGELRLRPGVAELIAAAGSAGLSQVIVTTSGRAAVAALAEHLLGGLCQHFAFWVCGEDVARKKPDPEAYRLALQQLGYPASTVLALEDSGNGLAAAASAGLACLLTLSHYGSAEPPQRFARARAVVDHLGAGAAVLRGPACQGGQITLSYAQALLEDSPT</sequence>
<dbReference type="InterPro" id="IPR036412">
    <property type="entry name" value="HAD-like_sf"/>
</dbReference>
<dbReference type="SUPFAM" id="SSF56784">
    <property type="entry name" value="HAD-like"/>
    <property type="match status" value="1"/>
</dbReference>
<name>A0A2P7N1S4_9CYAN</name>
<comment type="caution">
    <text evidence="1">The sequence shown here is derived from an EMBL/GenBank/DDBJ whole genome shotgun (WGS) entry which is preliminary data.</text>
</comment>
<gene>
    <name evidence="1" type="ORF">C7K55_01220</name>
</gene>
<dbReference type="PANTHER" id="PTHR42896:SF2">
    <property type="entry name" value="CBBY-LIKE PROTEIN"/>
    <property type="match status" value="1"/>
</dbReference>
<dbReference type="InterPro" id="IPR006439">
    <property type="entry name" value="HAD-SF_hydro_IA"/>
</dbReference>
<dbReference type="PRINTS" id="PR00413">
    <property type="entry name" value="HADHALOGNASE"/>
</dbReference>
<dbReference type="Gene3D" id="3.40.50.1000">
    <property type="entry name" value="HAD superfamily/HAD-like"/>
    <property type="match status" value="1"/>
</dbReference>
<accession>A0A2P7N1S4</accession>
<dbReference type="InterPro" id="IPR044999">
    <property type="entry name" value="CbbY-like"/>
</dbReference>
<dbReference type="InterPro" id="IPR023198">
    <property type="entry name" value="PGP-like_dom2"/>
</dbReference>
<reference evidence="1 2" key="1">
    <citation type="journal article" date="2018" name="Environ. Microbiol.">
        <title>Ecological and genomic features of two widespread freshwater picocyanobacteria.</title>
        <authorList>
            <person name="Cabello-Yeves P.J."/>
            <person name="Picazo A."/>
            <person name="Camacho A."/>
            <person name="Callieri C."/>
            <person name="Rosselli R."/>
            <person name="Roda-Garcia J.J."/>
            <person name="Coutinho F.H."/>
            <person name="Rodriguez-Valera F."/>
        </authorList>
    </citation>
    <scope>NUCLEOTIDE SEQUENCE [LARGE SCALE GENOMIC DNA]</scope>
    <source>
        <strain evidence="1 2">Tous</strain>
    </source>
</reference>
<proteinExistence type="predicted"/>
<dbReference type="OrthoDB" id="9797743at2"/>
<dbReference type="AlphaFoldDB" id="A0A2P7N1S4"/>